<dbReference type="EMBL" id="HF935243">
    <property type="protein sequence ID" value="CCX05265.1"/>
    <property type="molecule type" value="Genomic_DNA"/>
</dbReference>
<name>U4L5D8_PYROM</name>
<dbReference type="eggNOG" id="ENOG502QTEB">
    <property type="taxonomic scope" value="Eukaryota"/>
</dbReference>
<dbReference type="Pfam" id="PF10441">
    <property type="entry name" value="Urb2"/>
    <property type="match status" value="1"/>
</dbReference>
<dbReference type="STRING" id="1076935.U4L5D8"/>
<gene>
    <name evidence="2" type="ORF">PCON_04852</name>
</gene>
<dbReference type="GO" id="GO:0005730">
    <property type="term" value="C:nucleolus"/>
    <property type="evidence" value="ECO:0007669"/>
    <property type="project" value="TreeGrafter"/>
</dbReference>
<dbReference type="InterPro" id="IPR052609">
    <property type="entry name" value="Ribosome_Biogenesis_Reg"/>
</dbReference>
<dbReference type="OMA" id="LMHDSNK"/>
<evidence type="ECO:0000313" key="2">
    <source>
        <dbReference type="EMBL" id="CCX05265.1"/>
    </source>
</evidence>
<dbReference type="AlphaFoldDB" id="U4L5D8"/>
<protein>
    <submittedName>
        <fullName evidence="2">Similar to Nucleolar pre-ribosomal-associated protein 2 acc. no. P47108</fullName>
    </submittedName>
</protein>
<keyword evidence="3" id="KW-1185">Reference proteome</keyword>
<organism evidence="2 3">
    <name type="scientific">Pyronema omphalodes (strain CBS 100304)</name>
    <name type="common">Pyronema confluens</name>
    <dbReference type="NCBI Taxonomy" id="1076935"/>
    <lineage>
        <taxon>Eukaryota</taxon>
        <taxon>Fungi</taxon>
        <taxon>Dikarya</taxon>
        <taxon>Ascomycota</taxon>
        <taxon>Pezizomycotina</taxon>
        <taxon>Pezizomycetes</taxon>
        <taxon>Pezizales</taxon>
        <taxon>Pyronemataceae</taxon>
        <taxon>Pyronema</taxon>
    </lineage>
</organism>
<accession>U4L5D8</accession>
<dbReference type="OrthoDB" id="160374at2759"/>
<dbReference type="InterPro" id="IPR018849">
    <property type="entry name" value="Urb2/Npa2_C"/>
</dbReference>
<evidence type="ECO:0000313" key="3">
    <source>
        <dbReference type="Proteomes" id="UP000018144"/>
    </source>
</evidence>
<sequence length="1277" mass="140673">MPHKMEIDTSDTQKTSSITKLLRTRGTPLLTLLPTARDLYTGTNELFFPRRNEWLLEWLVQRLKEDEKEAGRAARAALECWTFLGELLEAVEPSVVAGTLRRHGFVPLVGKTVEEIKAGGTEGTAGLLQQITQVLGVLKQIAGKESYVAAAMKGSPEACAAILGGYLEVAGKLLAGEQEVDNSWTEAATELWRGSVWGVSNVKKTSTTWAENCLRPASALLTTPNIDEQLKTVLESMIAENIFSYDILYPVVAGAKPGPPKVATTDLIPLLASLRSEDTEMSGTESASSNPHLPVLFRIAIDSQSKRSKTDPEVIGALFTALLSVIPGLSLDAASPSAEGAEVIADLLAVLIATNTALPSTTLSQIITRFASLSTEVPRWPLVRAVLAIDFDSFLHPLVPELTDALFTALSKSTVDKQVTEVLELVVEGFVKARDITGFIERWSTALTKDGGVWRSDELARIFASKVETALTAPQIVKIAKQLTEEKQWVVLDALMRGIRREDTENQLVKAGVLEEMVEVARKEQGEWMAWRMLVRIGDLAPELLEKAVKDAVKTLGEKKMKMETVFASEVLMRVVEETEDDEAVKGVHMLLELADKAFKSGQSWNGKVTEASKENFGLVIAVAVTGAHLPVLEKIEAGHRNKFVDNLFQSALMTKESVEGIVDSRQICKTLVGRPEVYEFPAVKEAILSALIANLAPFAIPTEEMAAKVTKPPKVKGDAGAKYDFIVSCLLQYPLEALKRASREKILDACLLLDIAGYSSARPLMFKLWRMSATSAFMATDCQAIQAWFEHSGVAPSFRRLLSHAFVNRDQDKTKEYLSSLLELTASTVKSKKLTAGELEMSWAVITEFWPHKTENDAKSLEKIRGKFLERLAKLLEAGKLEPEHLKYWRDVWALERDDRESAVKLVSRVTGNIIKSWQDGTSDSDRVVEAVGLVCAVSESIEDMMNTTAFTLVAAESISESQQSDLLHHYKNLLIRLPISVHRELTLQLVNAALSPEGTSHTWSLVHLLITSTTKPDSPEELALSVDVFSHIHSLLLLALPSATTSASFLAITDSINTLLRSHPWSIIQHNLDTTISSLTLTASSSGPMIAEDPDTLFTAITSILSSILALHRHRIRGRYHLVISLLQVLMTNLFTPRLSRKKTEKAIHPPWIPYSAPLSITSARALARVLQTFCDPPVSTVRSHRSELTDSERSKERKMVGNVVGPVLETFVKRVLEERMEGEVRKELTQGIEKVLEVLGREGVRRVTARMGGEGRAVVRGLWTEFGKGRGERV</sequence>
<proteinExistence type="predicted"/>
<dbReference type="GO" id="GO:0042254">
    <property type="term" value="P:ribosome biogenesis"/>
    <property type="evidence" value="ECO:0007669"/>
    <property type="project" value="TreeGrafter"/>
</dbReference>
<dbReference type="PANTHER" id="PTHR15682:SF2">
    <property type="entry name" value="UNHEALTHY RIBOSOME BIOGENESIS PROTEIN 2 HOMOLOG"/>
    <property type="match status" value="1"/>
</dbReference>
<dbReference type="PANTHER" id="PTHR15682">
    <property type="entry name" value="UNHEALTHY RIBOSOME BIOGENESIS PROTEIN 2 HOMOLOG"/>
    <property type="match status" value="1"/>
</dbReference>
<reference evidence="2 3" key="1">
    <citation type="journal article" date="2013" name="PLoS Genet.">
        <title>The genome and development-dependent transcriptomes of Pyronema confluens: a window into fungal evolution.</title>
        <authorList>
            <person name="Traeger S."/>
            <person name="Altegoer F."/>
            <person name="Freitag M."/>
            <person name="Gabaldon T."/>
            <person name="Kempken F."/>
            <person name="Kumar A."/>
            <person name="Marcet-Houben M."/>
            <person name="Poggeler S."/>
            <person name="Stajich J.E."/>
            <person name="Nowrousian M."/>
        </authorList>
    </citation>
    <scope>NUCLEOTIDE SEQUENCE [LARGE SCALE GENOMIC DNA]</scope>
    <source>
        <strain evidence="3">CBS 100304</strain>
        <tissue evidence="2">Vegetative mycelium</tissue>
    </source>
</reference>
<feature type="domain" description="Nucleolar 27S pre-rRNA processing Urb2/Npa2 C-terminal" evidence="1">
    <location>
        <begin position="1053"/>
        <end position="1271"/>
    </location>
</feature>
<dbReference type="Proteomes" id="UP000018144">
    <property type="component" value="Unassembled WGS sequence"/>
</dbReference>
<evidence type="ECO:0000259" key="1">
    <source>
        <dbReference type="Pfam" id="PF10441"/>
    </source>
</evidence>